<reference evidence="3" key="1">
    <citation type="submission" date="2020-07" db="EMBL/GenBank/DDBJ databases">
        <title>Ethylene signaling mediates host invasion by parasitic plants.</title>
        <authorList>
            <person name="Yoshida S."/>
        </authorList>
    </citation>
    <scope>NUCLEOTIDE SEQUENCE</scope>
    <source>
        <strain evidence="3">Okayama</strain>
    </source>
</reference>
<dbReference type="Gene3D" id="1.25.10.10">
    <property type="entry name" value="Leucine-rich Repeat Variant"/>
    <property type="match status" value="3"/>
</dbReference>
<keyword evidence="1" id="KW-0677">Repeat</keyword>
<evidence type="ECO:0000313" key="3">
    <source>
        <dbReference type="EMBL" id="GFP96302.1"/>
    </source>
</evidence>
<dbReference type="OrthoDB" id="1683831at2759"/>
<dbReference type="InterPro" id="IPR016024">
    <property type="entry name" value="ARM-type_fold"/>
</dbReference>
<dbReference type="AlphaFoldDB" id="A0A830CD92"/>
<feature type="repeat" description="ARM" evidence="2">
    <location>
        <begin position="243"/>
        <end position="285"/>
    </location>
</feature>
<dbReference type="SMART" id="SM00185">
    <property type="entry name" value="ARM"/>
    <property type="match status" value="7"/>
</dbReference>
<dbReference type="SUPFAM" id="SSF48371">
    <property type="entry name" value="ARM repeat"/>
    <property type="match status" value="2"/>
</dbReference>
<dbReference type="InterPro" id="IPR052608">
    <property type="entry name" value="U-box_domain_protein"/>
</dbReference>
<sequence length="699" mass="77676">MNVRFDFSSDHEFEFAIEETEDETEDEIVEEEKRTLTVDDAILQIKGGNEERFKNTLLLLYGFIMDGMVSNDRVVNENVVKVLTSRLSSCKGQERVIVIKILRYLTLQNERHKEKMKDLEFLSALVKSLTRDVEERREAVGLLLILCDDGGVKRRVGRIRGCIVMLVAIANEDDREASRDARMLLNSMSGNTQHALHMAEAGYFKPLIKYLKEGSEMSKVLMATALSRLELTDQNKASLGEDGAIEPLVKMFNAGNLEAKLSAVNALQSLSNSKQNIKRLIDTGIVVSLLQLLFSVTSVLMTLREPASAILAKVARSESILVKRDVAHQMLSLLSLSSPAIQKHLLEALNIIVLHSSASKVRERMKENGAIRLLLPFFTERDGQIRTSALKLVYALANDIQGELTEQLDYANVKIIANIVSTSTSECEKAAALGLLSNLPMSDKKITDILRKTNLVPLMVSHIMSLSPTHNPTPTIEWLTESIAGLLLRFTVATDKNLQHYSAENDVIPILVKLLSSSSQTAKSKAALSLAQLSQNSLHLSKSRKLKWFCVPPSMDAFCEVHDGYCSIKSTFCLVKAGAISPFVRILEGKERGADEAVLSCLSTFLQDEIWERGCNFLVKMSGVHAIIKVLTCGSFKAQEKALWILERVFRVEDCRNEYGECAQVVLIDLAQNGDAMLAPAVAKVLAQLELLQEQSCYF</sequence>
<dbReference type="PANTHER" id="PTHR45958:SF12">
    <property type="entry name" value="OS01G0948500 PROTEIN"/>
    <property type="match status" value="1"/>
</dbReference>
<comment type="caution">
    <text evidence="3">The sequence shown here is derived from an EMBL/GenBank/DDBJ whole genome shotgun (WGS) entry which is preliminary data.</text>
</comment>
<dbReference type="InterPro" id="IPR000225">
    <property type="entry name" value="Armadillo"/>
</dbReference>
<dbReference type="Pfam" id="PF05804">
    <property type="entry name" value="KAP"/>
    <property type="match status" value="1"/>
</dbReference>
<gene>
    <name evidence="3" type="ORF">PHJA_001774300</name>
</gene>
<protein>
    <submittedName>
        <fullName evidence="3">U-box domain-containing protein 44</fullName>
    </submittedName>
</protein>
<dbReference type="EMBL" id="BMAC01000431">
    <property type="protein sequence ID" value="GFP96302.1"/>
    <property type="molecule type" value="Genomic_DNA"/>
</dbReference>
<evidence type="ECO:0000256" key="1">
    <source>
        <dbReference type="ARBA" id="ARBA00022737"/>
    </source>
</evidence>
<dbReference type="InterPro" id="IPR011989">
    <property type="entry name" value="ARM-like"/>
</dbReference>
<keyword evidence="4" id="KW-1185">Reference proteome</keyword>
<organism evidence="3 4">
    <name type="scientific">Phtheirospermum japonicum</name>
    <dbReference type="NCBI Taxonomy" id="374723"/>
    <lineage>
        <taxon>Eukaryota</taxon>
        <taxon>Viridiplantae</taxon>
        <taxon>Streptophyta</taxon>
        <taxon>Embryophyta</taxon>
        <taxon>Tracheophyta</taxon>
        <taxon>Spermatophyta</taxon>
        <taxon>Magnoliopsida</taxon>
        <taxon>eudicotyledons</taxon>
        <taxon>Gunneridae</taxon>
        <taxon>Pentapetalae</taxon>
        <taxon>asterids</taxon>
        <taxon>lamiids</taxon>
        <taxon>Lamiales</taxon>
        <taxon>Orobanchaceae</taxon>
        <taxon>Orobanchaceae incertae sedis</taxon>
        <taxon>Phtheirospermum</taxon>
    </lineage>
</organism>
<name>A0A830CD92_9LAMI</name>
<proteinExistence type="predicted"/>
<dbReference type="PROSITE" id="PS50176">
    <property type="entry name" value="ARM_REPEAT"/>
    <property type="match status" value="1"/>
</dbReference>
<dbReference type="PANTHER" id="PTHR45958">
    <property type="entry name" value="RING-TYPE E3 UBIQUITIN TRANSFERASE"/>
    <property type="match status" value="1"/>
</dbReference>
<evidence type="ECO:0000313" key="4">
    <source>
        <dbReference type="Proteomes" id="UP000653305"/>
    </source>
</evidence>
<evidence type="ECO:0000256" key="2">
    <source>
        <dbReference type="PROSITE-ProRule" id="PRU00259"/>
    </source>
</evidence>
<dbReference type="Proteomes" id="UP000653305">
    <property type="component" value="Unassembled WGS sequence"/>
</dbReference>
<accession>A0A830CD92</accession>